<evidence type="ECO:0000259" key="2">
    <source>
        <dbReference type="PROSITE" id="PS51724"/>
    </source>
</evidence>
<reference evidence="3 4" key="1">
    <citation type="submission" date="2023-03" db="EMBL/GenBank/DDBJ databases">
        <title>Host association and intracellularity evolved multiple times independently in the Rickettsiales.</title>
        <authorList>
            <person name="Castelli M."/>
            <person name="Nardi T."/>
            <person name="Gammuto L."/>
            <person name="Bellinzona G."/>
            <person name="Sabaneyeva E."/>
            <person name="Potekhin A."/>
            <person name="Serra V."/>
            <person name="Petroni G."/>
            <person name="Sassera D."/>
        </authorList>
    </citation>
    <scope>NUCLEOTIDE SEQUENCE [LARGE SCALE GENOMIC DNA]</scope>
    <source>
        <strain evidence="3 4">Sr 2-6</strain>
    </source>
</reference>
<dbReference type="PROSITE" id="PS51724">
    <property type="entry name" value="SPOR"/>
    <property type="match status" value="1"/>
</dbReference>
<dbReference type="EMBL" id="JARJFB010000029">
    <property type="protein sequence ID" value="MEA0970589.1"/>
    <property type="molecule type" value="Genomic_DNA"/>
</dbReference>
<dbReference type="Gene3D" id="3.30.70.1070">
    <property type="entry name" value="Sporulation related repeat"/>
    <property type="match status" value="1"/>
</dbReference>
<sequence>MNQKSLFFRITMILVISLIGLFFYFKIQNSREIITLSPEAGEIKKKPDDPGGIVIPNSDSLVYEKLQKGAKKNRKINILPEPEDPIDFGQKVEENPVVYLDSIDEILANIDYYDEVADNNLSITEELVMPNAIKSSMVVEHEEEKQKIEIPGTGLNIIKTSDNRFRVTEVNVVSAEDEGYKIQLTTAFSEGDAKKLWQEITKRHGKVLNGANLITKKIDGKNERIFYLVMAGAYPSLNHAKLVCNRLAARRQNCIVTK</sequence>
<dbReference type="Pfam" id="PF05036">
    <property type="entry name" value="SPOR"/>
    <property type="match status" value="1"/>
</dbReference>
<evidence type="ECO:0000313" key="3">
    <source>
        <dbReference type="EMBL" id="MEA0970589.1"/>
    </source>
</evidence>
<dbReference type="Proteomes" id="UP001291687">
    <property type="component" value="Unassembled WGS sequence"/>
</dbReference>
<evidence type="ECO:0000313" key="4">
    <source>
        <dbReference type="Proteomes" id="UP001291687"/>
    </source>
</evidence>
<comment type="caution">
    <text evidence="3">The sequence shown here is derived from an EMBL/GenBank/DDBJ whole genome shotgun (WGS) entry which is preliminary data.</text>
</comment>
<feature type="transmembrane region" description="Helical" evidence="1">
    <location>
        <begin position="6"/>
        <end position="25"/>
    </location>
</feature>
<keyword evidence="1" id="KW-1133">Transmembrane helix</keyword>
<dbReference type="RefSeq" id="WP_322776493.1">
    <property type="nucleotide sequence ID" value="NZ_JARJFB010000029.1"/>
</dbReference>
<keyword evidence="1" id="KW-0472">Membrane</keyword>
<accession>A0ABU5NBN6</accession>
<gene>
    <name evidence="3" type="ORF">Megvenef_00556</name>
</gene>
<protein>
    <submittedName>
        <fullName evidence="3">SPOR domain-containing protein</fullName>
    </submittedName>
</protein>
<dbReference type="InterPro" id="IPR007730">
    <property type="entry name" value="SPOR-like_dom"/>
</dbReference>
<proteinExistence type="predicted"/>
<keyword evidence="4" id="KW-1185">Reference proteome</keyword>
<name>A0ABU5NBN6_9RICK</name>
<evidence type="ECO:0000256" key="1">
    <source>
        <dbReference type="SAM" id="Phobius"/>
    </source>
</evidence>
<feature type="domain" description="SPOR" evidence="2">
    <location>
        <begin position="174"/>
        <end position="258"/>
    </location>
</feature>
<keyword evidence="1" id="KW-0812">Transmembrane</keyword>
<dbReference type="InterPro" id="IPR036680">
    <property type="entry name" value="SPOR-like_sf"/>
</dbReference>
<organism evidence="3 4">
    <name type="scientific">Candidatus Megaera venefica</name>
    <dbReference type="NCBI Taxonomy" id="2055910"/>
    <lineage>
        <taxon>Bacteria</taxon>
        <taxon>Pseudomonadati</taxon>
        <taxon>Pseudomonadota</taxon>
        <taxon>Alphaproteobacteria</taxon>
        <taxon>Rickettsiales</taxon>
        <taxon>Rickettsiaceae</taxon>
        <taxon>Candidatus Megaera</taxon>
    </lineage>
</organism>